<feature type="compositionally biased region" description="Polar residues" evidence="1">
    <location>
        <begin position="120"/>
        <end position="132"/>
    </location>
</feature>
<feature type="region of interest" description="Disordered" evidence="1">
    <location>
        <begin position="115"/>
        <end position="142"/>
    </location>
</feature>
<sequence>MSSTHLVDEDPALLSPSRSRRRIPESLPRRYPTTEYQYYFGLPPRRQIFARDFAGCPQRFSPKPRHERRRRAHSSRGPLVGPSHGKARSAKPAADQAPAEWDRGGQVAVYAALERHTRSEATPNEVHTTQFGYSRHIARKYS</sequence>
<evidence type="ECO:0000313" key="2">
    <source>
        <dbReference type="EMBL" id="GJE88467.1"/>
    </source>
</evidence>
<evidence type="ECO:0000256" key="1">
    <source>
        <dbReference type="SAM" id="MobiDB-lite"/>
    </source>
</evidence>
<feature type="compositionally biased region" description="Basic residues" evidence="1">
    <location>
        <begin position="62"/>
        <end position="74"/>
    </location>
</feature>
<name>A0A9P3LC35_9APHY</name>
<proteinExistence type="predicted"/>
<gene>
    <name evidence="2" type="ORF">PsYK624_045500</name>
</gene>
<protein>
    <submittedName>
        <fullName evidence="2">Uncharacterized protein</fullName>
    </submittedName>
</protein>
<comment type="caution">
    <text evidence="2">The sequence shown here is derived from an EMBL/GenBank/DDBJ whole genome shotgun (WGS) entry which is preliminary data.</text>
</comment>
<dbReference type="EMBL" id="BPQB01000009">
    <property type="protein sequence ID" value="GJE88467.1"/>
    <property type="molecule type" value="Genomic_DNA"/>
</dbReference>
<feature type="region of interest" description="Disordered" evidence="1">
    <location>
        <begin position="1"/>
        <end position="28"/>
    </location>
</feature>
<dbReference type="Proteomes" id="UP000703269">
    <property type="component" value="Unassembled WGS sequence"/>
</dbReference>
<accession>A0A9P3LC35</accession>
<keyword evidence="3" id="KW-1185">Reference proteome</keyword>
<organism evidence="2 3">
    <name type="scientific">Phanerochaete sordida</name>
    <dbReference type="NCBI Taxonomy" id="48140"/>
    <lineage>
        <taxon>Eukaryota</taxon>
        <taxon>Fungi</taxon>
        <taxon>Dikarya</taxon>
        <taxon>Basidiomycota</taxon>
        <taxon>Agaricomycotina</taxon>
        <taxon>Agaricomycetes</taxon>
        <taxon>Polyporales</taxon>
        <taxon>Phanerochaetaceae</taxon>
        <taxon>Phanerochaete</taxon>
    </lineage>
</organism>
<feature type="region of interest" description="Disordered" evidence="1">
    <location>
        <begin position="54"/>
        <end position="102"/>
    </location>
</feature>
<reference evidence="2 3" key="1">
    <citation type="submission" date="2021-08" db="EMBL/GenBank/DDBJ databases">
        <title>Draft Genome Sequence of Phanerochaete sordida strain YK-624.</title>
        <authorList>
            <person name="Mori T."/>
            <person name="Dohra H."/>
            <person name="Suzuki T."/>
            <person name="Kawagishi H."/>
            <person name="Hirai H."/>
        </authorList>
    </citation>
    <scope>NUCLEOTIDE SEQUENCE [LARGE SCALE GENOMIC DNA]</scope>
    <source>
        <strain evidence="2 3">YK-624</strain>
    </source>
</reference>
<dbReference type="AlphaFoldDB" id="A0A9P3LC35"/>
<evidence type="ECO:0000313" key="3">
    <source>
        <dbReference type="Proteomes" id="UP000703269"/>
    </source>
</evidence>